<evidence type="ECO:0000313" key="2">
    <source>
        <dbReference type="EMBL" id="GFQ86553.1"/>
    </source>
</evidence>
<evidence type="ECO:0000256" key="1">
    <source>
        <dbReference type="SAM" id="SignalP"/>
    </source>
</evidence>
<proteinExistence type="predicted"/>
<keyword evidence="1" id="KW-0732">Signal</keyword>
<reference evidence="2" key="1">
    <citation type="submission" date="2020-07" db="EMBL/GenBank/DDBJ databases">
        <title>Multicomponent nature underlies the extraordinary mechanical properties of spider dragline silk.</title>
        <authorList>
            <person name="Kono N."/>
            <person name="Nakamura H."/>
            <person name="Mori M."/>
            <person name="Yoshida Y."/>
            <person name="Ohtoshi R."/>
            <person name="Malay A.D."/>
            <person name="Moran D.A.P."/>
            <person name="Tomita M."/>
            <person name="Numata K."/>
            <person name="Arakawa K."/>
        </authorList>
    </citation>
    <scope>NUCLEOTIDE SEQUENCE</scope>
</reference>
<comment type="caution">
    <text evidence="2">The sequence shown here is derived from an EMBL/GenBank/DDBJ whole genome shotgun (WGS) entry which is preliminary data.</text>
</comment>
<dbReference type="AlphaFoldDB" id="A0A8X6KY29"/>
<dbReference type="Proteomes" id="UP000887116">
    <property type="component" value="Unassembled WGS sequence"/>
</dbReference>
<evidence type="ECO:0000313" key="3">
    <source>
        <dbReference type="Proteomes" id="UP000887116"/>
    </source>
</evidence>
<dbReference type="OrthoDB" id="10577055at2759"/>
<feature type="signal peptide" evidence="1">
    <location>
        <begin position="1"/>
        <end position="19"/>
    </location>
</feature>
<protein>
    <submittedName>
        <fullName evidence="2">Uncharacterized protein</fullName>
    </submittedName>
</protein>
<feature type="chain" id="PRO_5036498804" evidence="1">
    <location>
        <begin position="20"/>
        <end position="101"/>
    </location>
</feature>
<organism evidence="2 3">
    <name type="scientific">Trichonephila clavata</name>
    <name type="common">Joro spider</name>
    <name type="synonym">Nephila clavata</name>
    <dbReference type="NCBI Taxonomy" id="2740835"/>
    <lineage>
        <taxon>Eukaryota</taxon>
        <taxon>Metazoa</taxon>
        <taxon>Ecdysozoa</taxon>
        <taxon>Arthropoda</taxon>
        <taxon>Chelicerata</taxon>
        <taxon>Arachnida</taxon>
        <taxon>Araneae</taxon>
        <taxon>Araneomorphae</taxon>
        <taxon>Entelegynae</taxon>
        <taxon>Araneoidea</taxon>
        <taxon>Nephilidae</taxon>
        <taxon>Trichonephila</taxon>
    </lineage>
</organism>
<gene>
    <name evidence="2" type="ORF">TNCT_584111</name>
</gene>
<name>A0A8X6KY29_TRICU</name>
<dbReference type="EMBL" id="BMAO01023076">
    <property type="protein sequence ID" value="GFQ86553.1"/>
    <property type="molecule type" value="Genomic_DNA"/>
</dbReference>
<sequence length="101" mass="11985">MAKLLCAFVLAALVFQVSAWEWPPRWVPSLPNIGWLNPLNWFGRCNRCELQGTRVREKLQETLRCTNGLKQHVRISKEFLFIIYNMYKYFSEHNIQPLCNV</sequence>
<keyword evidence="3" id="KW-1185">Reference proteome</keyword>
<accession>A0A8X6KY29</accession>